<evidence type="ECO:0000256" key="7">
    <source>
        <dbReference type="ARBA" id="ARBA00051538"/>
    </source>
</evidence>
<comment type="catalytic activity">
    <reaction evidence="5 15">
        <text>L-phenylalanyl-tRNA(Phe) + an N-terminal L-alpha-aminoacyl-[protein] = an N-terminal L-phenylalanyl-L-alpha-aminoacyl-[protein] + tRNA(Phe)</text>
        <dbReference type="Rhea" id="RHEA:43632"/>
        <dbReference type="Rhea" id="RHEA-COMP:9668"/>
        <dbReference type="Rhea" id="RHEA-COMP:9699"/>
        <dbReference type="Rhea" id="RHEA-COMP:10636"/>
        <dbReference type="Rhea" id="RHEA-COMP:10637"/>
        <dbReference type="ChEBI" id="CHEBI:78442"/>
        <dbReference type="ChEBI" id="CHEBI:78531"/>
        <dbReference type="ChEBI" id="CHEBI:78597"/>
        <dbReference type="ChEBI" id="CHEBI:83561"/>
        <dbReference type="EC" id="2.3.2.6"/>
    </reaction>
</comment>
<keyword evidence="4 15" id="KW-0012">Acyltransferase</keyword>
<dbReference type="InterPro" id="IPR042221">
    <property type="entry name" value="Leu/Phe-tRNA_Trfase_N"/>
</dbReference>
<sequence>MPIFRLNDDLIFPHPSLAEEDGLLAIDGDLSPERLMLAYSNGVFPWFSEDEPILWWSPDPRFILYPKDIKVSHSMKKLLKKNVYRISFDTCFKDVISNCANVRKESGTWITDNMIEAYCELHKLGYAHSVEAWYEEELVGGLYGISIGKCFFGESMFSTKSNASKAAFITLCKKLEEQDYIMIDCQVHTEHLESLGAINVSRDKFLELLEEGISDSPSEGFCL</sequence>
<dbReference type="STRING" id="1121326.CLMAG_63470"/>
<dbReference type="Gene3D" id="3.30.70.3550">
    <property type="entry name" value="Leucyl/phenylalanyl-tRNA-protein transferase, N-terminal domain"/>
    <property type="match status" value="1"/>
</dbReference>
<keyword evidence="3 15" id="KW-0808">Transferase</keyword>
<comment type="catalytic activity">
    <reaction evidence="7 15">
        <text>N-terminal L-lysyl-[protein] + L-leucyl-tRNA(Leu) = N-terminal L-leucyl-L-lysyl-[protein] + tRNA(Leu) + H(+)</text>
        <dbReference type="Rhea" id="RHEA:12340"/>
        <dbReference type="Rhea" id="RHEA-COMP:9613"/>
        <dbReference type="Rhea" id="RHEA-COMP:9622"/>
        <dbReference type="Rhea" id="RHEA-COMP:12670"/>
        <dbReference type="Rhea" id="RHEA-COMP:12671"/>
        <dbReference type="ChEBI" id="CHEBI:15378"/>
        <dbReference type="ChEBI" id="CHEBI:65249"/>
        <dbReference type="ChEBI" id="CHEBI:78442"/>
        <dbReference type="ChEBI" id="CHEBI:78494"/>
        <dbReference type="ChEBI" id="CHEBI:133043"/>
        <dbReference type="EC" id="2.3.2.6"/>
    </reaction>
</comment>
<dbReference type="GO" id="GO:0005737">
    <property type="term" value="C:cytoplasm"/>
    <property type="evidence" value="ECO:0007669"/>
    <property type="project" value="UniProtKB-SubCell"/>
</dbReference>
<comment type="function">
    <text evidence="8 15">Functions in the N-end rule pathway of protein degradation where it conjugates Leu, Phe and, less efficiently, Met from aminoacyl-tRNAs to the N-termini of proteins containing an N-terminal arginine or lysine.</text>
</comment>
<evidence type="ECO:0000256" key="2">
    <source>
        <dbReference type="ARBA" id="ARBA00022490"/>
    </source>
</evidence>
<dbReference type="Gene3D" id="3.40.630.70">
    <property type="entry name" value="Leucyl/phenylalanyl-tRNA-protein transferase, C-terminal domain"/>
    <property type="match status" value="1"/>
</dbReference>
<evidence type="ECO:0000313" key="16">
    <source>
        <dbReference type="EMBL" id="KZL88364.1"/>
    </source>
</evidence>
<evidence type="ECO:0000256" key="3">
    <source>
        <dbReference type="ARBA" id="ARBA00022679"/>
    </source>
</evidence>
<dbReference type="InterPro" id="IPR042203">
    <property type="entry name" value="Leu/Phe-tRNA_Trfase_C"/>
</dbReference>
<dbReference type="EMBL" id="LWAE01000021">
    <property type="protein sequence ID" value="KZL88364.1"/>
    <property type="molecule type" value="Genomic_DNA"/>
</dbReference>
<dbReference type="Proteomes" id="UP000076603">
    <property type="component" value="Unassembled WGS sequence"/>
</dbReference>
<comment type="similarity">
    <text evidence="9 15">Belongs to the L/F-transferase family.</text>
</comment>
<dbReference type="FunFam" id="3.30.70.3550:FF:000001">
    <property type="entry name" value="Leucyl/phenylalanyl-tRNA--protein transferase"/>
    <property type="match status" value="1"/>
</dbReference>
<dbReference type="HAMAP" id="MF_00688">
    <property type="entry name" value="Leu_Phe_trans"/>
    <property type="match status" value="1"/>
</dbReference>
<evidence type="ECO:0000256" key="14">
    <source>
        <dbReference type="ARBA" id="ARBA00083640"/>
    </source>
</evidence>
<evidence type="ECO:0000256" key="10">
    <source>
        <dbReference type="ARBA" id="ARBA00066767"/>
    </source>
</evidence>
<evidence type="ECO:0000256" key="9">
    <source>
        <dbReference type="ARBA" id="ARBA00061535"/>
    </source>
</evidence>
<dbReference type="PATRIC" id="fig|1121326.3.peg.6415"/>
<accession>A0A162QBY9</accession>
<comment type="subcellular location">
    <subcellularLocation>
        <location evidence="1 15">Cytoplasm</location>
    </subcellularLocation>
</comment>
<dbReference type="Pfam" id="PF03588">
    <property type="entry name" value="Leu_Phe_trans"/>
    <property type="match status" value="1"/>
</dbReference>
<reference evidence="16 17" key="1">
    <citation type="submission" date="2016-04" db="EMBL/GenBank/DDBJ databases">
        <title>Genome sequence of Clostridium magnum DSM 2767.</title>
        <authorList>
            <person name="Poehlein A."/>
            <person name="Uhlig R."/>
            <person name="Fischer R."/>
            <person name="Bahl H."/>
            <person name="Daniel R."/>
        </authorList>
    </citation>
    <scope>NUCLEOTIDE SEQUENCE [LARGE SCALE GENOMIC DNA]</scope>
    <source>
        <strain evidence="16 17">DSM 2767</strain>
    </source>
</reference>
<evidence type="ECO:0000256" key="6">
    <source>
        <dbReference type="ARBA" id="ARBA00050652"/>
    </source>
</evidence>
<dbReference type="FunFam" id="3.40.630.70:FF:000001">
    <property type="entry name" value="Leucyl/phenylalanyl-tRNA--protein transferase"/>
    <property type="match status" value="1"/>
</dbReference>
<protein>
    <recommendedName>
        <fullName evidence="11 15">Leucyl/phenylalanyl-tRNA--protein transferase</fullName>
        <ecNumber evidence="10 15">2.3.2.6</ecNumber>
    </recommendedName>
    <alternativeName>
        <fullName evidence="12 15">L/F-transferase</fullName>
    </alternativeName>
    <alternativeName>
        <fullName evidence="13 15">Leucyltransferase</fullName>
    </alternativeName>
    <alternativeName>
        <fullName evidence="14 15">Phenyalanyltransferase</fullName>
    </alternativeName>
</protein>
<evidence type="ECO:0000256" key="8">
    <source>
        <dbReference type="ARBA" id="ARBA00054043"/>
    </source>
</evidence>
<keyword evidence="17" id="KW-1185">Reference proteome</keyword>
<dbReference type="EC" id="2.3.2.6" evidence="10 15"/>
<dbReference type="PANTHER" id="PTHR30098">
    <property type="entry name" value="LEUCYL/PHENYLALANYL-TRNA--PROTEIN TRANSFERASE"/>
    <property type="match status" value="1"/>
</dbReference>
<dbReference type="RefSeq" id="WP_066631215.1">
    <property type="nucleotide sequence ID" value="NZ_FQXL01000026.1"/>
</dbReference>
<dbReference type="AlphaFoldDB" id="A0A162QBY9"/>
<dbReference type="InterPro" id="IPR004616">
    <property type="entry name" value="Leu/Phe-tRNA_Trfase"/>
</dbReference>
<gene>
    <name evidence="15 16" type="primary">aat</name>
    <name evidence="16" type="ORF">CLMAG_63470</name>
</gene>
<dbReference type="PANTHER" id="PTHR30098:SF2">
    <property type="entry name" value="LEUCYL_PHENYLALANYL-TRNA--PROTEIN TRANSFERASE"/>
    <property type="match status" value="1"/>
</dbReference>
<evidence type="ECO:0000313" key="17">
    <source>
        <dbReference type="Proteomes" id="UP000076603"/>
    </source>
</evidence>
<dbReference type="OrthoDB" id="9790282at2"/>
<dbReference type="GO" id="GO:0030163">
    <property type="term" value="P:protein catabolic process"/>
    <property type="evidence" value="ECO:0007669"/>
    <property type="project" value="UniProtKB-UniRule"/>
</dbReference>
<comment type="caution">
    <text evidence="16">The sequence shown here is derived from an EMBL/GenBank/DDBJ whole genome shotgun (WGS) entry which is preliminary data.</text>
</comment>
<dbReference type="InterPro" id="IPR016181">
    <property type="entry name" value="Acyl_CoA_acyltransferase"/>
</dbReference>
<proteinExistence type="inferred from homology"/>
<evidence type="ECO:0000256" key="13">
    <source>
        <dbReference type="ARBA" id="ARBA00077165"/>
    </source>
</evidence>
<dbReference type="NCBIfam" id="TIGR00667">
    <property type="entry name" value="aat"/>
    <property type="match status" value="1"/>
</dbReference>
<name>A0A162QBY9_9CLOT</name>
<evidence type="ECO:0000256" key="5">
    <source>
        <dbReference type="ARBA" id="ARBA00050607"/>
    </source>
</evidence>
<evidence type="ECO:0000256" key="4">
    <source>
        <dbReference type="ARBA" id="ARBA00023315"/>
    </source>
</evidence>
<evidence type="ECO:0000256" key="1">
    <source>
        <dbReference type="ARBA" id="ARBA00004496"/>
    </source>
</evidence>
<dbReference type="SUPFAM" id="SSF55729">
    <property type="entry name" value="Acyl-CoA N-acyltransferases (Nat)"/>
    <property type="match status" value="1"/>
</dbReference>
<organism evidence="16 17">
    <name type="scientific">Clostridium magnum DSM 2767</name>
    <dbReference type="NCBI Taxonomy" id="1121326"/>
    <lineage>
        <taxon>Bacteria</taxon>
        <taxon>Bacillati</taxon>
        <taxon>Bacillota</taxon>
        <taxon>Clostridia</taxon>
        <taxon>Eubacteriales</taxon>
        <taxon>Clostridiaceae</taxon>
        <taxon>Clostridium</taxon>
    </lineage>
</organism>
<evidence type="ECO:0000256" key="15">
    <source>
        <dbReference type="HAMAP-Rule" id="MF_00688"/>
    </source>
</evidence>
<evidence type="ECO:0000256" key="12">
    <source>
        <dbReference type="ARBA" id="ARBA00077136"/>
    </source>
</evidence>
<comment type="catalytic activity">
    <reaction evidence="6 15">
        <text>N-terminal L-arginyl-[protein] + L-leucyl-tRNA(Leu) = N-terminal L-leucyl-L-arginyl-[protein] + tRNA(Leu) + H(+)</text>
        <dbReference type="Rhea" id="RHEA:50416"/>
        <dbReference type="Rhea" id="RHEA-COMP:9613"/>
        <dbReference type="Rhea" id="RHEA-COMP:9622"/>
        <dbReference type="Rhea" id="RHEA-COMP:12672"/>
        <dbReference type="Rhea" id="RHEA-COMP:12673"/>
        <dbReference type="ChEBI" id="CHEBI:15378"/>
        <dbReference type="ChEBI" id="CHEBI:64719"/>
        <dbReference type="ChEBI" id="CHEBI:78442"/>
        <dbReference type="ChEBI" id="CHEBI:78494"/>
        <dbReference type="ChEBI" id="CHEBI:133044"/>
        <dbReference type="EC" id="2.3.2.6"/>
    </reaction>
</comment>
<dbReference type="GO" id="GO:0008914">
    <property type="term" value="F:leucyl-tRNA--protein transferase activity"/>
    <property type="evidence" value="ECO:0007669"/>
    <property type="project" value="UniProtKB-UniRule"/>
</dbReference>
<evidence type="ECO:0000256" key="11">
    <source>
        <dbReference type="ARBA" id="ARBA00074372"/>
    </source>
</evidence>
<keyword evidence="2 15" id="KW-0963">Cytoplasm</keyword>